<feature type="compositionally biased region" description="Low complexity" evidence="1">
    <location>
        <begin position="48"/>
        <end position="60"/>
    </location>
</feature>
<dbReference type="Proteomes" id="UP001187192">
    <property type="component" value="Unassembled WGS sequence"/>
</dbReference>
<gene>
    <name evidence="2" type="ORF">TIFTF001_056129</name>
</gene>
<proteinExistence type="predicted"/>
<evidence type="ECO:0000313" key="2">
    <source>
        <dbReference type="EMBL" id="GMN73729.1"/>
    </source>
</evidence>
<feature type="region of interest" description="Disordered" evidence="1">
    <location>
        <begin position="10"/>
        <end position="96"/>
    </location>
</feature>
<comment type="caution">
    <text evidence="2">The sequence shown here is derived from an EMBL/GenBank/DDBJ whole genome shotgun (WGS) entry which is preliminary data.</text>
</comment>
<feature type="non-terminal residue" evidence="2">
    <location>
        <position position="1"/>
    </location>
</feature>
<dbReference type="AlphaFoldDB" id="A0AA88JGK4"/>
<name>A0AA88JGK4_FICCA</name>
<feature type="compositionally biased region" description="Polar residues" evidence="1">
    <location>
        <begin position="69"/>
        <end position="90"/>
    </location>
</feature>
<keyword evidence="3" id="KW-1185">Reference proteome</keyword>
<dbReference type="EMBL" id="BTGU01019741">
    <property type="protein sequence ID" value="GMN73729.1"/>
    <property type="molecule type" value="Genomic_DNA"/>
</dbReference>
<accession>A0AA88JGK4</accession>
<protein>
    <submittedName>
        <fullName evidence="2">Uncharacterized protein</fullName>
    </submittedName>
</protein>
<sequence length="96" mass="9768">LLQLAQRKIRAVNPAASPAHSLQAAIPARENLGPDSHPAASQARDSSPAPAHLLPLAATPAPGPARVSGRNSSPRESCQIQAIQSVTSASLPRVSG</sequence>
<reference evidence="2" key="1">
    <citation type="submission" date="2023-07" db="EMBL/GenBank/DDBJ databases">
        <title>draft genome sequence of fig (Ficus carica).</title>
        <authorList>
            <person name="Takahashi T."/>
            <person name="Nishimura K."/>
        </authorList>
    </citation>
    <scope>NUCLEOTIDE SEQUENCE</scope>
</reference>
<evidence type="ECO:0000313" key="3">
    <source>
        <dbReference type="Proteomes" id="UP001187192"/>
    </source>
</evidence>
<evidence type="ECO:0000256" key="1">
    <source>
        <dbReference type="SAM" id="MobiDB-lite"/>
    </source>
</evidence>
<organism evidence="2 3">
    <name type="scientific">Ficus carica</name>
    <name type="common">Common fig</name>
    <dbReference type="NCBI Taxonomy" id="3494"/>
    <lineage>
        <taxon>Eukaryota</taxon>
        <taxon>Viridiplantae</taxon>
        <taxon>Streptophyta</taxon>
        <taxon>Embryophyta</taxon>
        <taxon>Tracheophyta</taxon>
        <taxon>Spermatophyta</taxon>
        <taxon>Magnoliopsida</taxon>
        <taxon>eudicotyledons</taxon>
        <taxon>Gunneridae</taxon>
        <taxon>Pentapetalae</taxon>
        <taxon>rosids</taxon>
        <taxon>fabids</taxon>
        <taxon>Rosales</taxon>
        <taxon>Moraceae</taxon>
        <taxon>Ficeae</taxon>
        <taxon>Ficus</taxon>
    </lineage>
</organism>